<dbReference type="PANTHER" id="PTHR12374:SF20">
    <property type="entry name" value="TRANSCRIPTIONAL ADAPTER 2-ALPHA"/>
    <property type="match status" value="1"/>
</dbReference>
<dbReference type="InterPro" id="IPR043145">
    <property type="entry name" value="Znf_ZZ_sf"/>
</dbReference>
<dbReference type="InterPro" id="IPR000433">
    <property type="entry name" value="Znf_ZZ"/>
</dbReference>
<dbReference type="PROSITE" id="PS50135">
    <property type="entry name" value="ZF_ZZ_2"/>
    <property type="match status" value="1"/>
</dbReference>
<evidence type="ECO:0000259" key="13">
    <source>
        <dbReference type="PROSITE" id="PS51293"/>
    </source>
</evidence>
<dbReference type="PROSITE" id="PS50090">
    <property type="entry name" value="MYB_LIKE"/>
    <property type="match status" value="1"/>
</dbReference>
<evidence type="ECO:0000259" key="12">
    <source>
        <dbReference type="PROSITE" id="PS50135"/>
    </source>
</evidence>
<dbReference type="PROSITE" id="PS51293">
    <property type="entry name" value="SANT"/>
    <property type="match status" value="1"/>
</dbReference>
<keyword evidence="6 8" id="KW-0804">Transcription</keyword>
<evidence type="ECO:0000256" key="9">
    <source>
        <dbReference type="PROSITE-ProRule" id="PRU00228"/>
    </source>
</evidence>
<dbReference type="GO" id="GO:0006357">
    <property type="term" value="P:regulation of transcription by RNA polymerase II"/>
    <property type="evidence" value="ECO:0007669"/>
    <property type="project" value="InterPro"/>
</dbReference>
<name>A0AAV5RBB6_PICKL</name>
<dbReference type="Gene3D" id="1.10.10.60">
    <property type="entry name" value="Homeodomain-like"/>
    <property type="match status" value="1"/>
</dbReference>
<dbReference type="GO" id="GO:0003713">
    <property type="term" value="F:transcription coactivator activity"/>
    <property type="evidence" value="ECO:0007669"/>
    <property type="project" value="InterPro"/>
</dbReference>
<evidence type="ECO:0000313" key="14">
    <source>
        <dbReference type="EMBL" id="GMM47921.1"/>
    </source>
</evidence>
<keyword evidence="2" id="KW-0479">Metal-binding</keyword>
<dbReference type="GO" id="GO:0005634">
    <property type="term" value="C:nucleus"/>
    <property type="evidence" value="ECO:0007669"/>
    <property type="project" value="UniProtKB-SubCell"/>
</dbReference>
<feature type="region of interest" description="Disordered" evidence="10">
    <location>
        <begin position="349"/>
        <end position="369"/>
    </location>
</feature>
<protein>
    <recommendedName>
        <fullName evidence="8">Transcriptional adapter 2</fullName>
    </recommendedName>
</protein>
<accession>A0AAV5RBB6</accession>
<dbReference type="InterPro" id="IPR055141">
    <property type="entry name" value="TADA2A_B-like_dom"/>
</dbReference>
<sequence>MGQFHCDVCSSDCTRRVRISCAECQDYDLCVPCFANGKSSGKHKPFHNYRVIEQHQYPIFDEDWGADEELLLIEGCQNLGLGNWQDIADFIEGRSKEEVENHYNNYYLNSPYYPLPDLNENFPNFSINEFLNKRKERFDARKKLPLPPPKKVLTSQPLCSYIQKYMPGRLEFEEEFDDDAEKVIQDMIFDPDESFEDIELKLLILHIYNEKLTLRAERKRLMIDDNLLDYKNNNAIDKKRSKDERDLMNKIKPFARIMSSEDFQNFSNDIELEFKLKNRIKQLKEWRENGILTIEDGENFEREKLKNANNLNSISNGNHSIHSNLNNNYSSSKSDLIMNSNLSSITKERHTLNSGKSNSRMSTPVDSKTKKKLTLSLDQLDISKSPDYHLLSDSEKELCQDLKIFPKAYICIKEVLFKEILINNGKLEKDRLTESIKLDDNKISKICDYFADQNWCSVN</sequence>
<dbReference type="GO" id="GO:0070461">
    <property type="term" value="C:SAGA-type complex"/>
    <property type="evidence" value="ECO:0007669"/>
    <property type="project" value="TreeGrafter"/>
</dbReference>
<proteinExistence type="predicted"/>
<feature type="compositionally biased region" description="Polar residues" evidence="10">
    <location>
        <begin position="352"/>
        <end position="365"/>
    </location>
</feature>
<dbReference type="InterPro" id="IPR016827">
    <property type="entry name" value="Ada2/TADA2"/>
</dbReference>
<reference evidence="14 15" key="1">
    <citation type="journal article" date="2023" name="Elife">
        <title>Identification of key yeast species and microbe-microbe interactions impacting larval growth of Drosophila in the wild.</title>
        <authorList>
            <person name="Mure A."/>
            <person name="Sugiura Y."/>
            <person name="Maeda R."/>
            <person name="Honda K."/>
            <person name="Sakurai N."/>
            <person name="Takahashi Y."/>
            <person name="Watada M."/>
            <person name="Katoh T."/>
            <person name="Gotoh A."/>
            <person name="Gotoh Y."/>
            <person name="Taniguchi I."/>
            <person name="Nakamura K."/>
            <person name="Hayashi T."/>
            <person name="Katayama T."/>
            <person name="Uemura T."/>
            <person name="Hattori Y."/>
        </authorList>
    </citation>
    <scope>NUCLEOTIDE SEQUENCE [LARGE SCALE GENOMIC DNA]</scope>
    <source>
        <strain evidence="14 15">PK-24</strain>
    </source>
</reference>
<keyword evidence="4" id="KW-0862">Zinc</keyword>
<evidence type="ECO:0000259" key="11">
    <source>
        <dbReference type="PROSITE" id="PS50090"/>
    </source>
</evidence>
<dbReference type="Gene3D" id="3.30.60.90">
    <property type="match status" value="1"/>
</dbReference>
<dbReference type="CDD" id="cd00167">
    <property type="entry name" value="SANT"/>
    <property type="match status" value="1"/>
</dbReference>
<dbReference type="SMART" id="SM00717">
    <property type="entry name" value="SANT"/>
    <property type="match status" value="1"/>
</dbReference>
<evidence type="ECO:0000256" key="7">
    <source>
        <dbReference type="ARBA" id="ARBA00023242"/>
    </source>
</evidence>
<dbReference type="SUPFAM" id="SSF46689">
    <property type="entry name" value="Homeodomain-like"/>
    <property type="match status" value="2"/>
</dbReference>
<dbReference type="InterPro" id="IPR041983">
    <property type="entry name" value="ADA2-like_ZZ"/>
</dbReference>
<dbReference type="GO" id="GO:0003682">
    <property type="term" value="F:chromatin binding"/>
    <property type="evidence" value="ECO:0007669"/>
    <property type="project" value="TreeGrafter"/>
</dbReference>
<organism evidence="14 15">
    <name type="scientific">Pichia kluyveri</name>
    <name type="common">Yeast</name>
    <dbReference type="NCBI Taxonomy" id="36015"/>
    <lineage>
        <taxon>Eukaryota</taxon>
        <taxon>Fungi</taxon>
        <taxon>Dikarya</taxon>
        <taxon>Ascomycota</taxon>
        <taxon>Saccharomycotina</taxon>
        <taxon>Pichiomycetes</taxon>
        <taxon>Pichiales</taxon>
        <taxon>Pichiaceae</taxon>
        <taxon>Pichia</taxon>
    </lineage>
</organism>
<dbReference type="InterPro" id="IPR001005">
    <property type="entry name" value="SANT/Myb"/>
</dbReference>
<dbReference type="Proteomes" id="UP001378960">
    <property type="component" value="Unassembled WGS sequence"/>
</dbReference>
<evidence type="ECO:0000313" key="15">
    <source>
        <dbReference type="Proteomes" id="UP001378960"/>
    </source>
</evidence>
<feature type="domain" description="SANT" evidence="13">
    <location>
        <begin position="59"/>
        <end position="111"/>
    </location>
</feature>
<evidence type="ECO:0000256" key="8">
    <source>
        <dbReference type="PIRNR" id="PIRNR025024"/>
    </source>
</evidence>
<dbReference type="SMART" id="SM00291">
    <property type="entry name" value="ZnF_ZZ"/>
    <property type="match status" value="1"/>
</dbReference>
<comment type="subcellular location">
    <subcellularLocation>
        <location evidence="1 8">Nucleus</location>
    </subcellularLocation>
</comment>
<evidence type="ECO:0000256" key="6">
    <source>
        <dbReference type="ARBA" id="ARBA00023163"/>
    </source>
</evidence>
<evidence type="ECO:0000256" key="3">
    <source>
        <dbReference type="ARBA" id="ARBA00022771"/>
    </source>
</evidence>
<dbReference type="GO" id="GO:0008270">
    <property type="term" value="F:zinc ion binding"/>
    <property type="evidence" value="ECO:0007669"/>
    <property type="project" value="UniProtKB-KW"/>
</dbReference>
<dbReference type="Pfam" id="PF00249">
    <property type="entry name" value="Myb_DNA-binding"/>
    <property type="match status" value="1"/>
</dbReference>
<dbReference type="PROSITE" id="PS01357">
    <property type="entry name" value="ZF_ZZ_1"/>
    <property type="match status" value="1"/>
</dbReference>
<dbReference type="AlphaFoldDB" id="A0AAV5RBB6"/>
<comment type="caution">
    <text evidence="14">The sequence shown here is derived from an EMBL/GenBank/DDBJ whole genome shotgun (WGS) entry which is preliminary data.</text>
</comment>
<dbReference type="PANTHER" id="PTHR12374">
    <property type="entry name" value="TRANSCRIPTIONAL ADAPTOR 2 ADA2 -RELATED"/>
    <property type="match status" value="1"/>
</dbReference>
<dbReference type="SUPFAM" id="SSF57850">
    <property type="entry name" value="RING/U-box"/>
    <property type="match status" value="1"/>
</dbReference>
<dbReference type="Pfam" id="PF00569">
    <property type="entry name" value="ZZ"/>
    <property type="match status" value="1"/>
</dbReference>
<dbReference type="InterPro" id="IPR009057">
    <property type="entry name" value="Homeodomain-like_sf"/>
</dbReference>
<dbReference type="Pfam" id="PF22941">
    <property type="entry name" value="TADA2A-like_3rd"/>
    <property type="match status" value="1"/>
</dbReference>
<dbReference type="InterPro" id="IPR017884">
    <property type="entry name" value="SANT_dom"/>
</dbReference>
<dbReference type="Gene3D" id="1.10.10.10">
    <property type="entry name" value="Winged helix-like DNA-binding domain superfamily/Winged helix DNA-binding domain"/>
    <property type="match status" value="1"/>
</dbReference>
<feature type="domain" description="ZZ-type" evidence="12">
    <location>
        <begin position="1"/>
        <end position="57"/>
    </location>
</feature>
<feature type="domain" description="Myb-like" evidence="11">
    <location>
        <begin position="64"/>
        <end position="107"/>
    </location>
</feature>
<evidence type="ECO:0000256" key="2">
    <source>
        <dbReference type="ARBA" id="ARBA00022723"/>
    </source>
</evidence>
<dbReference type="GO" id="GO:0006338">
    <property type="term" value="P:chromatin remodeling"/>
    <property type="evidence" value="ECO:0007669"/>
    <property type="project" value="TreeGrafter"/>
</dbReference>
<dbReference type="FunFam" id="3.30.60.90:FF:000008">
    <property type="entry name" value="Transcriptional adapter 2"/>
    <property type="match status" value="1"/>
</dbReference>
<keyword evidence="5 8" id="KW-0805">Transcription regulation</keyword>
<evidence type="ECO:0000256" key="1">
    <source>
        <dbReference type="ARBA" id="ARBA00004123"/>
    </source>
</evidence>
<evidence type="ECO:0000256" key="4">
    <source>
        <dbReference type="ARBA" id="ARBA00022833"/>
    </source>
</evidence>
<evidence type="ECO:0000256" key="10">
    <source>
        <dbReference type="SAM" id="MobiDB-lite"/>
    </source>
</evidence>
<dbReference type="EMBL" id="BTGB01000009">
    <property type="protein sequence ID" value="GMM47921.1"/>
    <property type="molecule type" value="Genomic_DNA"/>
</dbReference>
<dbReference type="FunFam" id="1.10.10.10:FF:000087">
    <property type="entry name" value="Transcriptional adapter 2"/>
    <property type="match status" value="1"/>
</dbReference>
<gene>
    <name evidence="14" type="ORF">DAPK24_045190</name>
</gene>
<dbReference type="CDD" id="cd02335">
    <property type="entry name" value="ZZ_ADA2"/>
    <property type="match status" value="1"/>
</dbReference>
<dbReference type="InterPro" id="IPR036388">
    <property type="entry name" value="WH-like_DNA-bd_sf"/>
</dbReference>
<evidence type="ECO:0000256" key="5">
    <source>
        <dbReference type="ARBA" id="ARBA00023015"/>
    </source>
</evidence>
<dbReference type="PIRSF" id="PIRSF025024">
    <property type="entry name" value="Transcriptional_adaptor_2"/>
    <property type="match status" value="1"/>
</dbReference>
<keyword evidence="7 8" id="KW-0539">Nucleus</keyword>
<keyword evidence="3 9" id="KW-0863">Zinc-finger</keyword>
<keyword evidence="15" id="KW-1185">Reference proteome</keyword>